<evidence type="ECO:0000259" key="1">
    <source>
        <dbReference type="PROSITE" id="PS51462"/>
    </source>
</evidence>
<dbReference type="EMBL" id="QNGD03000014">
    <property type="protein sequence ID" value="RWQ71098.1"/>
    <property type="molecule type" value="Genomic_DNA"/>
</dbReference>
<keyword evidence="2" id="KW-0378">Hydrolase</keyword>
<comment type="caution">
    <text evidence="2">The sequence shown here is derived from an EMBL/GenBank/DDBJ whole genome shotgun (WGS) entry which is preliminary data.</text>
</comment>
<dbReference type="Proteomes" id="UP000253597">
    <property type="component" value="Unassembled WGS sequence"/>
</dbReference>
<dbReference type="AlphaFoldDB" id="A0A9X8IW76"/>
<dbReference type="GO" id="GO:0016787">
    <property type="term" value="F:hydrolase activity"/>
    <property type="evidence" value="ECO:0007669"/>
    <property type="project" value="UniProtKB-KW"/>
</dbReference>
<dbReference type="RefSeq" id="WP_113303016.1">
    <property type="nucleotide sequence ID" value="NZ_QNGD03000014.1"/>
</dbReference>
<feature type="domain" description="Nudix hydrolase" evidence="1">
    <location>
        <begin position="1"/>
        <end position="147"/>
    </location>
</feature>
<evidence type="ECO:0000313" key="3">
    <source>
        <dbReference type="Proteomes" id="UP000253597"/>
    </source>
</evidence>
<dbReference type="SUPFAM" id="SSF55811">
    <property type="entry name" value="Nudix"/>
    <property type="match status" value="1"/>
</dbReference>
<dbReference type="InterPro" id="IPR015797">
    <property type="entry name" value="NUDIX_hydrolase-like_dom_sf"/>
</dbReference>
<protein>
    <submittedName>
        <fullName evidence="2">NUDIX hydrolase</fullName>
    </submittedName>
</protein>
<organism evidence="2 3">
    <name type="scientific">Bacillus cereus</name>
    <dbReference type="NCBI Taxonomy" id="1396"/>
    <lineage>
        <taxon>Bacteria</taxon>
        <taxon>Bacillati</taxon>
        <taxon>Bacillota</taxon>
        <taxon>Bacilli</taxon>
        <taxon>Bacillales</taxon>
        <taxon>Bacillaceae</taxon>
        <taxon>Bacillus</taxon>
        <taxon>Bacillus cereus group</taxon>
    </lineage>
</organism>
<dbReference type="InterPro" id="IPR000086">
    <property type="entry name" value="NUDIX_hydrolase_dom"/>
</dbReference>
<reference evidence="2 3" key="1">
    <citation type="submission" date="2019-01" db="EMBL/GenBank/DDBJ databases">
        <title>Draft genome sequence of heavy metal resistant Bacillus cereus NWUAB01.</title>
        <authorList>
            <person name="Babalola O."/>
            <person name="Aremu B.R."/>
            <person name="Ayangbenro A.S."/>
        </authorList>
    </citation>
    <scope>NUCLEOTIDE SEQUENCE [LARGE SCALE GENOMIC DNA]</scope>
    <source>
        <strain evidence="2 3">NWUAB01</strain>
    </source>
</reference>
<dbReference type="CDD" id="cd02883">
    <property type="entry name" value="NUDIX_Hydrolase"/>
    <property type="match status" value="1"/>
</dbReference>
<gene>
    <name evidence="2" type="ORF">DR116_0024900</name>
</gene>
<evidence type="ECO:0000313" key="2">
    <source>
        <dbReference type="EMBL" id="RWQ71098.1"/>
    </source>
</evidence>
<proteinExistence type="predicted"/>
<name>A0A9X8IW76_BACCE</name>
<dbReference type="Pfam" id="PF00293">
    <property type="entry name" value="NUDIX"/>
    <property type="match status" value="1"/>
</dbReference>
<accession>A0A9X8IW76</accession>
<dbReference type="PROSITE" id="PS51462">
    <property type="entry name" value="NUDIX"/>
    <property type="match status" value="1"/>
</dbReference>
<sequence>MIRKAVGAIISYNEKFMLVHKIKINGKSGKEEIEGEWDFPKGGIENEEKNLEQSLLRELKEETGSTNYKIIKQFEKKICFEFPVSIQMRIGYEKQETIMFFVQYQGDIEELKPIDDEIDQIQFFGEEQVLEKLAHVNTRRFFEEYCINKV</sequence>
<dbReference type="Gene3D" id="3.90.79.10">
    <property type="entry name" value="Nucleoside Triphosphate Pyrophosphohydrolase"/>
    <property type="match status" value="1"/>
</dbReference>